<dbReference type="Proteomes" id="UP000602260">
    <property type="component" value="Unassembled WGS sequence"/>
</dbReference>
<dbReference type="PROSITE" id="PS51257">
    <property type="entry name" value="PROKAR_LIPOPROTEIN"/>
    <property type="match status" value="1"/>
</dbReference>
<dbReference type="EMBL" id="JACOPN010000001">
    <property type="protein sequence ID" value="MBC5715756.1"/>
    <property type="molecule type" value="Genomic_DNA"/>
</dbReference>
<evidence type="ECO:0000313" key="3">
    <source>
        <dbReference type="EMBL" id="MBC5715756.1"/>
    </source>
</evidence>
<organism evidence="3 4">
    <name type="scientific">Flintibacter faecis</name>
    <dbReference type="NCBI Taxonomy" id="2763047"/>
    <lineage>
        <taxon>Bacteria</taxon>
        <taxon>Bacillati</taxon>
        <taxon>Bacillota</taxon>
        <taxon>Clostridia</taxon>
        <taxon>Eubacteriales</taxon>
        <taxon>Flintibacter</taxon>
    </lineage>
</organism>
<feature type="signal peptide" evidence="2">
    <location>
        <begin position="1"/>
        <end position="23"/>
    </location>
</feature>
<dbReference type="AlphaFoldDB" id="A0A8J6M4L7"/>
<feature type="region of interest" description="Disordered" evidence="1">
    <location>
        <begin position="27"/>
        <end position="58"/>
    </location>
</feature>
<evidence type="ECO:0000256" key="2">
    <source>
        <dbReference type="SAM" id="SignalP"/>
    </source>
</evidence>
<reference evidence="3" key="1">
    <citation type="submission" date="2020-08" db="EMBL/GenBank/DDBJ databases">
        <title>Genome public.</title>
        <authorList>
            <person name="Liu C."/>
            <person name="Sun Q."/>
        </authorList>
    </citation>
    <scope>NUCLEOTIDE SEQUENCE</scope>
    <source>
        <strain evidence="3">BX5</strain>
    </source>
</reference>
<feature type="chain" id="PRO_5035249896" evidence="2">
    <location>
        <begin position="24"/>
        <end position="219"/>
    </location>
</feature>
<keyword evidence="4" id="KW-1185">Reference proteome</keyword>
<name>A0A8J6M4L7_9FIRM</name>
<dbReference type="RefSeq" id="WP_186877309.1">
    <property type="nucleotide sequence ID" value="NZ_JACOPN010000001.1"/>
</dbReference>
<gene>
    <name evidence="3" type="ORF">H8S55_00170</name>
</gene>
<comment type="caution">
    <text evidence="3">The sequence shown here is derived from an EMBL/GenBank/DDBJ whole genome shotgun (WGS) entry which is preliminary data.</text>
</comment>
<sequence>MKRLSRSLAAALMLALLAGCGQAQPGTDVNGSSSSVGQPNQSVSDSSDGSTGGQTVPALMGGALPFTGMESVTAENYPDGTYFYQDVTQDGQTDVFNVCQPNRIIDGVDEDDYLCAAARALDPESSTAYQFGDVVQDPDDSQALSYPVYRITFTTGANEDQRDWTVFALNTDSHTYFYAFRATPQAAEDLSDLYADIFSQLTLADPAQSGNNAIRRNQT</sequence>
<proteinExistence type="predicted"/>
<keyword evidence="2" id="KW-0732">Signal</keyword>
<feature type="compositionally biased region" description="Low complexity" evidence="1">
    <location>
        <begin position="41"/>
        <end position="56"/>
    </location>
</feature>
<accession>A0A8J6M4L7</accession>
<feature type="compositionally biased region" description="Polar residues" evidence="1">
    <location>
        <begin position="27"/>
        <end position="40"/>
    </location>
</feature>
<evidence type="ECO:0000256" key="1">
    <source>
        <dbReference type="SAM" id="MobiDB-lite"/>
    </source>
</evidence>
<evidence type="ECO:0000313" key="4">
    <source>
        <dbReference type="Proteomes" id="UP000602260"/>
    </source>
</evidence>
<protein>
    <submittedName>
        <fullName evidence="3">Uncharacterized protein</fullName>
    </submittedName>
</protein>